<dbReference type="Proteomes" id="UP000235388">
    <property type="component" value="Unassembled WGS sequence"/>
</dbReference>
<proteinExistence type="predicted"/>
<evidence type="ECO:0000256" key="1">
    <source>
        <dbReference type="SAM" id="MobiDB-lite"/>
    </source>
</evidence>
<evidence type="ECO:0000313" key="3">
    <source>
        <dbReference type="Proteomes" id="UP000235388"/>
    </source>
</evidence>
<reference evidence="2 3" key="1">
    <citation type="submission" date="2017-11" db="EMBL/GenBank/DDBJ databases">
        <title>De novo assembly and phasing of dikaryotic genomes from two isolates of Puccinia coronata f. sp. avenae, the causal agent of oat crown rust.</title>
        <authorList>
            <person name="Miller M.E."/>
            <person name="Zhang Y."/>
            <person name="Omidvar V."/>
            <person name="Sperschneider J."/>
            <person name="Schwessinger B."/>
            <person name="Raley C."/>
            <person name="Palmer J.M."/>
            <person name="Garnica D."/>
            <person name="Upadhyaya N."/>
            <person name="Rathjen J."/>
            <person name="Taylor J.M."/>
            <person name="Park R.F."/>
            <person name="Dodds P.N."/>
            <person name="Hirsch C.D."/>
            <person name="Kianian S.F."/>
            <person name="Figueroa M."/>
        </authorList>
    </citation>
    <scope>NUCLEOTIDE SEQUENCE [LARGE SCALE GENOMIC DNA]</scope>
    <source>
        <strain evidence="2">12NC29</strain>
    </source>
</reference>
<keyword evidence="3" id="KW-1185">Reference proteome</keyword>
<evidence type="ECO:0000313" key="2">
    <source>
        <dbReference type="EMBL" id="PLW05510.1"/>
    </source>
</evidence>
<comment type="caution">
    <text evidence="2">The sequence shown here is derived from an EMBL/GenBank/DDBJ whole genome shotgun (WGS) entry which is preliminary data.</text>
</comment>
<feature type="region of interest" description="Disordered" evidence="1">
    <location>
        <begin position="1"/>
        <end position="26"/>
    </location>
</feature>
<organism evidence="2 3">
    <name type="scientific">Puccinia coronata f. sp. avenae</name>
    <dbReference type="NCBI Taxonomy" id="200324"/>
    <lineage>
        <taxon>Eukaryota</taxon>
        <taxon>Fungi</taxon>
        <taxon>Dikarya</taxon>
        <taxon>Basidiomycota</taxon>
        <taxon>Pucciniomycotina</taxon>
        <taxon>Pucciniomycetes</taxon>
        <taxon>Pucciniales</taxon>
        <taxon>Pucciniaceae</taxon>
        <taxon>Puccinia</taxon>
    </lineage>
</organism>
<sequence length="110" mass="12032">MSEFLNAQSGQTPDPPSSAPGSTDEKVAKLSRDMLNFNARLSTLIDLLNSSPIFNPPPLIPMHPIDNKDPALTICPLTPIRPVTRAINQDFLSLNRTHLSISSQDKNLIT</sequence>
<gene>
    <name evidence="2" type="ORF">PCANC_28670</name>
</gene>
<dbReference type="AlphaFoldDB" id="A0A2N5RX06"/>
<dbReference type="EMBL" id="PGCJ01001428">
    <property type="protein sequence ID" value="PLW05510.1"/>
    <property type="molecule type" value="Genomic_DNA"/>
</dbReference>
<name>A0A2N5RX06_9BASI</name>
<accession>A0A2N5RX06</accession>
<feature type="compositionally biased region" description="Polar residues" evidence="1">
    <location>
        <begin position="1"/>
        <end position="12"/>
    </location>
</feature>
<protein>
    <submittedName>
        <fullName evidence="2">Uncharacterized protein</fullName>
    </submittedName>
</protein>